<accession>A0ABZ0CZ40</accession>
<evidence type="ECO:0000313" key="3">
    <source>
        <dbReference type="EMBL" id="WOB10240.1"/>
    </source>
</evidence>
<feature type="chain" id="PRO_5046920607" evidence="2">
    <location>
        <begin position="24"/>
        <end position="732"/>
    </location>
</feature>
<feature type="signal peptide" evidence="2">
    <location>
        <begin position="1"/>
        <end position="23"/>
    </location>
</feature>
<keyword evidence="1 3" id="KW-0378">Hydrolase</keyword>
<keyword evidence="2" id="KW-0732">Signal</keyword>
<keyword evidence="4" id="KW-1185">Reference proteome</keyword>
<evidence type="ECO:0000256" key="2">
    <source>
        <dbReference type="SAM" id="SignalP"/>
    </source>
</evidence>
<reference evidence="3 4" key="1">
    <citation type="submission" date="2023-10" db="EMBL/GenBank/DDBJ databases">
        <title>Bacteria for the degradation of biodegradable plastic PBAT(Polybutylene adipate terephthalate).</title>
        <authorList>
            <person name="Weon H.-Y."/>
            <person name="Yeon J."/>
        </authorList>
    </citation>
    <scope>NUCLEOTIDE SEQUENCE [LARGE SCALE GENOMIC DNA]</scope>
    <source>
        <strain evidence="3 4">SBD 7-3</strain>
    </source>
</reference>
<name>A0ABZ0CZ40_9BURK</name>
<evidence type="ECO:0000313" key="4">
    <source>
        <dbReference type="Proteomes" id="UP001303946"/>
    </source>
</evidence>
<gene>
    <name evidence="3" type="ORF">RXV79_09270</name>
</gene>
<dbReference type="SUPFAM" id="SSF53474">
    <property type="entry name" value="alpha/beta-Hydrolases"/>
    <property type="match status" value="1"/>
</dbReference>
<sequence>MNSKNKPILRVALLTLGAAGLSACGSSDDPEVSTLPSGMTTVSVTTYSATTVGSGSTAATQDLLTGGLGRTGLGAATAPTYADPANPTAAELRRNALYANYRGLVDYTANGGYGRLYGPNIDLAGNDTLGEGLIPGREYLAVLDDGTGRKQVTVAVQIPTSFDRNAPCLVAGPSSGSRGVYGALASAAEWGLKRNCAVVLTDAGKGVGLYDPTDDTVNRIDGTRATRTAAGALSHFAATITDTARAAFNAAFPNRLAIKQVHSQVNPEKDWGTDTLTAIRYALYALNQEYADNSPLGNGKLARFTPGNTLVIAGSVSNGGAAVLRAAEQDTSGLIDGVVAGEPSAQPDTTTGYGVSFAGAPVSSFGRPLADYFTFANIYQPCAALAPAAQMAETSVYNYMTLTGMNARATNRCTALAAKGLVTGATTADQATDALARLRAYGWTADNDTMHNAHYGLGNAAIISAMYPTGYGRFGLADNLCGVSFAQVNGTGDVVAVNANVKAASFALANGTANGTPASVVYNDSEGGAKSWAFAVSPSTHMADFALDAALCQRALVTGTDPVTGAALSGVSTPTLAQSQAVRTGISEVLFNGNLRGKPTLIMSGRSDALLPINHAVRAYSAYNRVVEGNASQLRYVEVEHAQHFDAFIPFSGFDTRFVPLHVYFNQGMNAMWAKLRNNTALPGSQVVRTTVRGGTPGAAPALTTANVPPMAATPAAGDAITFSGSSIAIPN</sequence>
<evidence type="ECO:0000256" key="1">
    <source>
        <dbReference type="ARBA" id="ARBA00022801"/>
    </source>
</evidence>
<dbReference type="Pfam" id="PF10605">
    <property type="entry name" value="3HBOH"/>
    <property type="match status" value="1"/>
</dbReference>
<protein>
    <submittedName>
        <fullName evidence="3">3-hydroxybutyrate oligomer hydrolase family protein</fullName>
    </submittedName>
</protein>
<dbReference type="PROSITE" id="PS51257">
    <property type="entry name" value="PROKAR_LIPOPROTEIN"/>
    <property type="match status" value="1"/>
</dbReference>
<dbReference type="Proteomes" id="UP001303946">
    <property type="component" value="Chromosome"/>
</dbReference>
<dbReference type="GO" id="GO:0016787">
    <property type="term" value="F:hydrolase activity"/>
    <property type="evidence" value="ECO:0007669"/>
    <property type="project" value="UniProtKB-KW"/>
</dbReference>
<dbReference type="PIRSF" id="PIRSF011409">
    <property type="entry name" value="HObutyrate_olig_hydrol"/>
    <property type="match status" value="1"/>
</dbReference>
<dbReference type="EMBL" id="CP136336">
    <property type="protein sequence ID" value="WOB10240.1"/>
    <property type="molecule type" value="Genomic_DNA"/>
</dbReference>
<proteinExistence type="predicted"/>
<organism evidence="3 4">
    <name type="scientific">Piscinibacter gummiphilus</name>
    <dbReference type="NCBI Taxonomy" id="946333"/>
    <lineage>
        <taxon>Bacteria</taxon>
        <taxon>Pseudomonadati</taxon>
        <taxon>Pseudomonadota</taxon>
        <taxon>Betaproteobacteria</taxon>
        <taxon>Burkholderiales</taxon>
        <taxon>Sphaerotilaceae</taxon>
        <taxon>Piscinibacter</taxon>
    </lineage>
</organism>
<dbReference type="RefSeq" id="WP_316703147.1">
    <property type="nucleotide sequence ID" value="NZ_CP136336.1"/>
</dbReference>
<dbReference type="InterPro" id="IPR029058">
    <property type="entry name" value="AB_hydrolase_fold"/>
</dbReference>
<dbReference type="InterPro" id="IPR016582">
    <property type="entry name" value="OHBut_olig_hydro_put"/>
</dbReference>